<dbReference type="SUPFAM" id="SSF48371">
    <property type="entry name" value="ARM repeat"/>
    <property type="match status" value="1"/>
</dbReference>
<evidence type="ECO:0000256" key="6">
    <source>
        <dbReference type="ARBA" id="ARBA00023004"/>
    </source>
</evidence>
<dbReference type="InterPro" id="IPR027517">
    <property type="entry name" value="Deoxyhypusine_hydroxylase"/>
</dbReference>
<dbReference type="GO" id="GO:0046872">
    <property type="term" value="F:metal ion binding"/>
    <property type="evidence" value="ECO:0007669"/>
    <property type="project" value="UniProtKB-KW"/>
</dbReference>
<keyword evidence="7 9" id="KW-0503">Monooxygenase</keyword>
<evidence type="ECO:0000313" key="10">
    <source>
        <dbReference type="EMBL" id="EMR08061.1"/>
    </source>
</evidence>
<dbReference type="InterPro" id="IPR011989">
    <property type="entry name" value="ARM-like"/>
</dbReference>
<comment type="catalytic activity">
    <reaction evidence="1 9">
        <text>[eIF5A protein]-deoxyhypusine + AH2 + O2 = [eIF5A protein]-hypusine + A + H2O</text>
        <dbReference type="Rhea" id="RHEA:14101"/>
        <dbReference type="Rhea" id="RHEA-COMP:10144"/>
        <dbReference type="Rhea" id="RHEA-COMP:12592"/>
        <dbReference type="ChEBI" id="CHEBI:13193"/>
        <dbReference type="ChEBI" id="CHEBI:15377"/>
        <dbReference type="ChEBI" id="CHEBI:15379"/>
        <dbReference type="ChEBI" id="CHEBI:17499"/>
        <dbReference type="ChEBI" id="CHEBI:82657"/>
        <dbReference type="ChEBI" id="CHEBI:91175"/>
        <dbReference type="EC" id="1.14.99.29"/>
    </reaction>
</comment>
<comment type="function">
    <text evidence="9">Catalyzes the hydroxylation of the N(6)-(4-aminobutyl)-L-lysine intermediate to form hypusine, an essential post-translational modification only found in mature eIF-5A factor.</text>
</comment>
<feature type="binding site" evidence="9">
    <location>
        <position position="223"/>
    </location>
    <ligand>
        <name>Fe cation</name>
        <dbReference type="ChEBI" id="CHEBI:24875"/>
        <label>2</label>
    </ligand>
</feature>
<dbReference type="InterPro" id="IPR016024">
    <property type="entry name" value="ARM-type_fold"/>
</dbReference>
<dbReference type="PANTHER" id="PTHR12697:SF5">
    <property type="entry name" value="DEOXYHYPUSINE HYDROXYLASE"/>
    <property type="match status" value="1"/>
</dbReference>
<dbReference type="GO" id="GO:0000226">
    <property type="term" value="P:microtubule cytoskeleton organization"/>
    <property type="evidence" value="ECO:0007669"/>
    <property type="project" value="EnsemblFungi"/>
</dbReference>
<dbReference type="GeneID" id="19897188"/>
<dbReference type="UniPathway" id="UPA00354"/>
<feature type="binding site" evidence="9">
    <location>
        <position position="255"/>
    </location>
    <ligand>
        <name>Fe cation</name>
        <dbReference type="ChEBI" id="CHEBI:24875"/>
        <label>2</label>
    </ligand>
</feature>
<evidence type="ECO:0000256" key="4">
    <source>
        <dbReference type="ARBA" id="ARBA00022737"/>
    </source>
</evidence>
<dbReference type="HAMAP" id="MF_03101">
    <property type="entry name" value="Deoxyhypusine_hydroxylase"/>
    <property type="match status" value="1"/>
</dbReference>
<dbReference type="STRING" id="1069680.M7NLP7"/>
<dbReference type="Pfam" id="PF13646">
    <property type="entry name" value="HEAT_2"/>
    <property type="match status" value="2"/>
</dbReference>
<comment type="pathway">
    <text evidence="2 9">Protein modification; eIF5A hypusination.</text>
</comment>
<dbReference type="SMART" id="SM00567">
    <property type="entry name" value="EZ_HEAT"/>
    <property type="match status" value="5"/>
</dbReference>
<keyword evidence="9" id="KW-0963">Cytoplasm</keyword>
<dbReference type="GO" id="GO:0005634">
    <property type="term" value="C:nucleus"/>
    <property type="evidence" value="ECO:0007669"/>
    <property type="project" value="UniProtKB-SubCell"/>
</dbReference>
<dbReference type="Proteomes" id="UP000011958">
    <property type="component" value="Unassembled WGS sequence"/>
</dbReference>
<keyword evidence="3 9" id="KW-0479">Metal-binding</keyword>
<evidence type="ECO:0000256" key="9">
    <source>
        <dbReference type="HAMAP-Rule" id="MF_03101"/>
    </source>
</evidence>
<comment type="similarity">
    <text evidence="9">Belongs to the deoxyhypusine hydroxylase family.</text>
</comment>
<comment type="cofactor">
    <cofactor evidence="9">
        <name>Fe(2+)</name>
        <dbReference type="ChEBI" id="CHEBI:29033"/>
    </cofactor>
    <text evidence="9">Binds 2 Fe(2+) ions per subunit.</text>
</comment>
<keyword evidence="11" id="KW-1185">Reference proteome</keyword>
<dbReference type="GO" id="GO:0005737">
    <property type="term" value="C:cytoplasm"/>
    <property type="evidence" value="ECO:0007669"/>
    <property type="project" value="UniProtKB-SubCell"/>
</dbReference>
<evidence type="ECO:0000256" key="5">
    <source>
        <dbReference type="ARBA" id="ARBA00023002"/>
    </source>
</evidence>
<evidence type="ECO:0000256" key="1">
    <source>
        <dbReference type="ARBA" id="ARBA00000068"/>
    </source>
</evidence>
<dbReference type="Gene3D" id="1.25.10.10">
    <property type="entry name" value="Leucine-rich Repeat Variant"/>
    <property type="match status" value="2"/>
</dbReference>
<dbReference type="InterPro" id="IPR004155">
    <property type="entry name" value="PBS_lyase_HEAT"/>
</dbReference>
<evidence type="ECO:0000313" key="11">
    <source>
        <dbReference type="Proteomes" id="UP000011958"/>
    </source>
</evidence>
<dbReference type="VEuPathDB" id="FungiDB:PNEG_03501"/>
<feature type="binding site" evidence="9">
    <location>
        <position position="60"/>
    </location>
    <ligand>
        <name>Fe cation</name>
        <dbReference type="ChEBI" id="CHEBI:24875"/>
        <label>1</label>
    </ligand>
</feature>
<dbReference type="OMA" id="LQEPCSI"/>
<dbReference type="RefSeq" id="XP_007875593.1">
    <property type="nucleotide sequence ID" value="XM_007877402.1"/>
</dbReference>
<proteinExistence type="inferred from homology"/>
<keyword evidence="4" id="KW-0677">Repeat</keyword>
<feature type="binding site" evidence="9">
    <location>
        <position position="222"/>
    </location>
    <ligand>
        <name>Fe cation</name>
        <dbReference type="ChEBI" id="CHEBI:24875"/>
        <label>2</label>
    </ligand>
</feature>
<dbReference type="AlphaFoldDB" id="M7NLP7"/>
<organism evidence="10 11">
    <name type="scientific">Pneumocystis murina (strain B123)</name>
    <name type="common">Mouse pneumocystis pneumonia agent</name>
    <name type="synonym">Pneumocystis carinii f. sp. muris</name>
    <dbReference type="NCBI Taxonomy" id="1069680"/>
    <lineage>
        <taxon>Eukaryota</taxon>
        <taxon>Fungi</taxon>
        <taxon>Dikarya</taxon>
        <taxon>Ascomycota</taxon>
        <taxon>Taphrinomycotina</taxon>
        <taxon>Pneumocystomycetes</taxon>
        <taxon>Pneumocystaceae</taxon>
        <taxon>Pneumocystis</taxon>
    </lineage>
</organism>
<comment type="caution">
    <text evidence="10">The sequence shown here is derived from an EMBL/GenBank/DDBJ whole genome shotgun (WGS) entry which is preliminary data.</text>
</comment>
<dbReference type="EC" id="1.14.99.29" evidence="9"/>
<gene>
    <name evidence="9" type="primary">LIA1</name>
    <name evidence="10" type="ORF">PNEG_03501</name>
</gene>
<dbReference type="eggNOG" id="KOG0567">
    <property type="taxonomic scope" value="Eukaryota"/>
</dbReference>
<sequence length="296" mass="33646">MNQDPEDEIIKLRNVILDKTQENALSARFQALFSLKTLGKNYKKAIDMKGFCDDSELLKHEIAYVLGQTQNKKAIIPLEKILKNESEEIIVRHEAAEALGALNSQESLPLLKFLKENDPSQIIRQTCDLAIQRIEWENSSESEIEKLTPNIFESVDPAPPLPEDPEIGIENEVKKLGNELIDQKLSLFYRYRVMFRLRNIGTDVAIEALAQGFKDPSALFRHEIAYVFGQLCSPHSIPYLTNVLCNQMEETIVRHEAAEALGSIGIPDVQSLLKTFIHDKERIIRESCIIAIEMCK</sequence>
<keyword evidence="6 9" id="KW-0408">Iron</keyword>
<comment type="subcellular location">
    <subcellularLocation>
        <location evidence="9">Cytoplasm</location>
    </subcellularLocation>
    <subcellularLocation>
        <location evidence="9">Nucleus</location>
    </subcellularLocation>
</comment>
<dbReference type="PANTHER" id="PTHR12697">
    <property type="entry name" value="PBS LYASE HEAT-LIKE PROTEIN"/>
    <property type="match status" value="1"/>
</dbReference>
<protein>
    <recommendedName>
        <fullName evidence="9">Deoxyhypusine hydroxylase</fullName>
        <shortName evidence="9">DOHH</shortName>
        <ecNumber evidence="9">1.14.99.29</ecNumber>
    </recommendedName>
    <alternativeName>
        <fullName evidence="9">Deoxyhypusine dioxygenase</fullName>
    </alternativeName>
    <alternativeName>
        <fullName evidence="9">Deoxyhypusine monooxygenase</fullName>
    </alternativeName>
</protein>
<dbReference type="EMBL" id="AFWA02000016">
    <property type="protein sequence ID" value="EMR08061.1"/>
    <property type="molecule type" value="Genomic_DNA"/>
</dbReference>
<evidence type="ECO:0000256" key="3">
    <source>
        <dbReference type="ARBA" id="ARBA00022723"/>
    </source>
</evidence>
<name>M7NLP7_PNEMU</name>
<keyword evidence="5 9" id="KW-0560">Oxidoreductase</keyword>
<feature type="binding site" evidence="9">
    <location>
        <position position="94"/>
    </location>
    <ligand>
        <name>Fe cation</name>
        <dbReference type="ChEBI" id="CHEBI:24875"/>
        <label>1</label>
    </ligand>
</feature>
<reference evidence="11" key="1">
    <citation type="journal article" date="2016" name="Nat. Commun.">
        <title>Genome analysis of three Pneumocystis species reveals adaptation mechanisms to life exclusively in mammalian hosts.</title>
        <authorList>
            <person name="Ma L."/>
            <person name="Chen Z."/>
            <person name="Huang D.W."/>
            <person name="Kutty G."/>
            <person name="Ishihara M."/>
            <person name="Wang H."/>
            <person name="Abouelleil A."/>
            <person name="Bishop L."/>
            <person name="Davey E."/>
            <person name="Deng R."/>
            <person name="Deng X."/>
            <person name="Fan L."/>
            <person name="Fantoni G."/>
            <person name="Fitzgerald M."/>
            <person name="Gogineni E."/>
            <person name="Goldberg J.M."/>
            <person name="Handley G."/>
            <person name="Hu X."/>
            <person name="Huber C."/>
            <person name="Jiao X."/>
            <person name="Jones K."/>
            <person name="Levin J.Z."/>
            <person name="Liu Y."/>
            <person name="Macdonald P."/>
            <person name="Melnikov A."/>
            <person name="Raley C."/>
            <person name="Sassi M."/>
            <person name="Sherman B.T."/>
            <person name="Song X."/>
            <person name="Sykes S."/>
            <person name="Tran B."/>
            <person name="Walsh L."/>
            <person name="Xia Y."/>
            <person name="Yang J."/>
            <person name="Young S."/>
            <person name="Zeng Q."/>
            <person name="Zheng X."/>
            <person name="Stephens R."/>
            <person name="Nusbaum C."/>
            <person name="Birren B.W."/>
            <person name="Azadi P."/>
            <person name="Lempicki R.A."/>
            <person name="Cuomo C.A."/>
            <person name="Kovacs J.A."/>
        </authorList>
    </citation>
    <scope>NUCLEOTIDE SEQUENCE [LARGE SCALE GENOMIC DNA]</scope>
    <source>
        <strain evidence="11">B123</strain>
    </source>
</reference>
<keyword evidence="8 9" id="KW-0386">Hypusine biosynthesis</keyword>
<accession>M7NLP7</accession>
<feature type="binding site" evidence="9">
    <location>
        <position position="61"/>
    </location>
    <ligand>
        <name>Fe cation</name>
        <dbReference type="ChEBI" id="CHEBI:24875"/>
        <label>1</label>
    </ligand>
</feature>
<evidence type="ECO:0000256" key="8">
    <source>
        <dbReference type="ARBA" id="ARBA00023256"/>
    </source>
</evidence>
<evidence type="ECO:0000256" key="7">
    <source>
        <dbReference type="ARBA" id="ARBA00023033"/>
    </source>
</evidence>
<evidence type="ECO:0000256" key="2">
    <source>
        <dbReference type="ARBA" id="ARBA00005041"/>
    </source>
</evidence>
<dbReference type="GO" id="GO:0019135">
    <property type="term" value="F:deoxyhypusine monooxygenase activity"/>
    <property type="evidence" value="ECO:0007669"/>
    <property type="project" value="UniProtKB-UniRule"/>
</dbReference>
<feature type="binding site" evidence="9">
    <location>
        <position position="93"/>
    </location>
    <ligand>
        <name>Fe cation</name>
        <dbReference type="ChEBI" id="CHEBI:24875"/>
        <label>1</label>
    </ligand>
</feature>
<feature type="binding site" evidence="9">
    <location>
        <position position="256"/>
    </location>
    <ligand>
        <name>Fe cation</name>
        <dbReference type="ChEBI" id="CHEBI:24875"/>
        <label>2</label>
    </ligand>
</feature>
<keyword evidence="9" id="KW-0539">Nucleus</keyword>
<dbReference type="HOGENOM" id="CLU_053974_0_0_1"/>
<dbReference type="OrthoDB" id="421002at2759"/>